<dbReference type="Gene3D" id="3.90.550.10">
    <property type="entry name" value="Spore Coat Polysaccharide Biosynthesis Protein SpsA, Chain A"/>
    <property type="match status" value="1"/>
</dbReference>
<dbReference type="STRING" id="197479.BFW38_16165"/>
<evidence type="ECO:0000256" key="1">
    <source>
        <dbReference type="ARBA" id="ARBA00006739"/>
    </source>
</evidence>
<dbReference type="InterPro" id="IPR001173">
    <property type="entry name" value="Glyco_trans_2-like"/>
</dbReference>
<keyword evidence="6" id="KW-1185">Reference proteome</keyword>
<evidence type="ECO:0000313" key="5">
    <source>
        <dbReference type="EMBL" id="ODC04835.1"/>
    </source>
</evidence>
<dbReference type="EMBL" id="MDTQ01000001">
    <property type="protein sequence ID" value="ODC04835.1"/>
    <property type="molecule type" value="Genomic_DNA"/>
</dbReference>
<comment type="similarity">
    <text evidence="1">Belongs to the glycosyltransferase 2 family.</text>
</comment>
<gene>
    <name evidence="5" type="ORF">BFW38_16165</name>
</gene>
<dbReference type="OrthoDB" id="9771846at2"/>
<proteinExistence type="inferred from homology"/>
<organism evidence="5 6">
    <name type="scientific">Terasakiispira papahanaumokuakeensis</name>
    <dbReference type="NCBI Taxonomy" id="197479"/>
    <lineage>
        <taxon>Bacteria</taxon>
        <taxon>Pseudomonadati</taxon>
        <taxon>Pseudomonadota</taxon>
        <taxon>Gammaproteobacteria</taxon>
        <taxon>Oceanospirillales</taxon>
        <taxon>Terasakiispira</taxon>
    </lineage>
</organism>
<sequence length="300" mass="33772">MNTATWAIIVTYQPDPALLARLLASLAPQVTGGVVINNGQSLPLTNAQLLEYGFHCQHLGHNAGIAAALNQGIQWCQAQGATHIISFDQDSEPAADMVECLQRAYQQLSTQGHAIAAVGPCYEDRKTGEVAPLLAADTHPDQYRKMMPAPETGVVEVDMLITSGALMAVEVLDQIGPMREELFIDHVDMEWCFRARHQGYAVYAVGDARLYHSIGDRVMKLLSRKILVHSPIRHYYMLRNGIALQRLPHMTSRWCRNMTLTLIKQFVFYSIFLPQRRQRIRLMLKGLYDGWRHHMGPLSQ</sequence>
<dbReference type="CDD" id="cd02526">
    <property type="entry name" value="GT2_RfbF_like"/>
    <property type="match status" value="1"/>
</dbReference>
<dbReference type="AlphaFoldDB" id="A0A1E2VDU5"/>
<dbReference type="NCBIfam" id="TIGR01556">
    <property type="entry name" value="rhamnosyltran"/>
    <property type="match status" value="1"/>
</dbReference>
<keyword evidence="3" id="KW-0808">Transferase</keyword>
<dbReference type="SUPFAM" id="SSF53448">
    <property type="entry name" value="Nucleotide-diphospho-sugar transferases"/>
    <property type="match status" value="1"/>
</dbReference>
<name>A0A1E2VDU5_9GAMM</name>
<keyword evidence="2" id="KW-0328">Glycosyltransferase</keyword>
<dbReference type="Pfam" id="PF00535">
    <property type="entry name" value="Glycos_transf_2"/>
    <property type="match status" value="1"/>
</dbReference>
<feature type="domain" description="Glycosyltransferase 2-like" evidence="4">
    <location>
        <begin position="7"/>
        <end position="122"/>
    </location>
</feature>
<dbReference type="GO" id="GO:0016757">
    <property type="term" value="F:glycosyltransferase activity"/>
    <property type="evidence" value="ECO:0007669"/>
    <property type="project" value="UniProtKB-KW"/>
</dbReference>
<dbReference type="Proteomes" id="UP000094291">
    <property type="component" value="Unassembled WGS sequence"/>
</dbReference>
<dbReference type="InterPro" id="IPR006446">
    <property type="entry name" value="RhaTrfase"/>
</dbReference>
<protein>
    <recommendedName>
        <fullName evidence="4">Glycosyltransferase 2-like domain-containing protein</fullName>
    </recommendedName>
</protein>
<dbReference type="PANTHER" id="PTHR43179">
    <property type="entry name" value="RHAMNOSYLTRANSFERASE WBBL"/>
    <property type="match status" value="1"/>
</dbReference>
<dbReference type="PANTHER" id="PTHR43179:SF12">
    <property type="entry name" value="GALACTOFURANOSYLTRANSFERASE GLFT2"/>
    <property type="match status" value="1"/>
</dbReference>
<evidence type="ECO:0000313" key="6">
    <source>
        <dbReference type="Proteomes" id="UP000094291"/>
    </source>
</evidence>
<evidence type="ECO:0000259" key="4">
    <source>
        <dbReference type="Pfam" id="PF00535"/>
    </source>
</evidence>
<evidence type="ECO:0000256" key="2">
    <source>
        <dbReference type="ARBA" id="ARBA00022676"/>
    </source>
</evidence>
<reference evidence="5 6" key="1">
    <citation type="submission" date="2016-08" db="EMBL/GenBank/DDBJ databases">
        <authorList>
            <person name="Seilhamer J.J."/>
        </authorList>
    </citation>
    <scope>NUCLEOTIDE SEQUENCE [LARGE SCALE GENOMIC DNA]</scope>
    <source>
        <strain evidence="5 6">PH27A</strain>
    </source>
</reference>
<evidence type="ECO:0000256" key="3">
    <source>
        <dbReference type="ARBA" id="ARBA00022679"/>
    </source>
</evidence>
<dbReference type="RefSeq" id="WP_068999819.1">
    <property type="nucleotide sequence ID" value="NZ_MDTQ01000001.1"/>
</dbReference>
<accession>A0A1E2VDU5</accession>
<dbReference type="InterPro" id="IPR029044">
    <property type="entry name" value="Nucleotide-diphossugar_trans"/>
</dbReference>
<comment type="caution">
    <text evidence="5">The sequence shown here is derived from an EMBL/GenBank/DDBJ whole genome shotgun (WGS) entry which is preliminary data.</text>
</comment>